<dbReference type="Gene3D" id="3.90.640.10">
    <property type="entry name" value="Actin, Chain A, domain 4"/>
    <property type="match status" value="1"/>
</dbReference>
<dbReference type="SUPFAM" id="SSF53067">
    <property type="entry name" value="Actin-like ATPase domain"/>
    <property type="match status" value="2"/>
</dbReference>
<keyword evidence="5" id="KW-1185">Reference proteome</keyword>
<dbReference type="PANTHER" id="PTHR14187">
    <property type="entry name" value="ALPHA KINASE/ELONGATION FACTOR 2 KINASE"/>
    <property type="match status" value="1"/>
</dbReference>
<sequence length="438" mass="49295">MNINTNTKLKDNQGKRMSALKVFSAAIGYMKADLLAMCYAKDSSIGQEQIRWVLTVPALWNDNAKTFMREAANRAGIPNNSLVMALEPEAASLYCIEWMKRSDATELERGEKFIVLDAGGGTVDIAVHQIQENGRIKELNKASGGDWGGIKVDQEFDKLLKDIVGRDLLSEIKKQYMSDYMDIFHSFERAKRRDFSIVGHDKLEIDLALFKSLFAGAIYDIVNHLSILFRQSQVTDLTTMFMVGGYSECYLLQEAIRFKFSSLRVLIPPNSVLSVLKGAVLYGHSPRTFQSRISTFTYGIETTEPFRKGYPVDKKIFINGKSHCDKIFCIHVKDGEHVNLGKSVSKAYKTIDPDQTHMEFIVYASIKRTPKFTDEDGCFQLGSLTVDVSKMSCNKYGEKQIRLELIYGGTELEAIATDTTTGKTSREHFTLARAGHRC</sequence>
<comment type="caution">
    <text evidence="4">The sequence shown here is derived from an EMBL/GenBank/DDBJ whole genome shotgun (WGS) entry which is preliminary data.</text>
</comment>
<dbReference type="PANTHER" id="PTHR14187:SF5">
    <property type="entry name" value="HEAT SHOCK 70 KDA PROTEIN 12A"/>
    <property type="match status" value="1"/>
</dbReference>
<accession>A0A8S3R8U2</accession>
<evidence type="ECO:0000256" key="1">
    <source>
        <dbReference type="ARBA" id="ARBA00007381"/>
    </source>
</evidence>
<reference evidence="4" key="1">
    <citation type="submission" date="2021-03" db="EMBL/GenBank/DDBJ databases">
        <authorList>
            <person name="Bekaert M."/>
        </authorList>
    </citation>
    <scope>NUCLEOTIDE SEQUENCE</scope>
</reference>
<evidence type="ECO:0000313" key="4">
    <source>
        <dbReference type="EMBL" id="CAG2205702.1"/>
    </source>
</evidence>
<dbReference type="CDD" id="cd10229">
    <property type="entry name" value="ASKHA_NBD_HSP70_HSPA12"/>
    <property type="match status" value="1"/>
</dbReference>
<dbReference type="InterPro" id="IPR043129">
    <property type="entry name" value="ATPase_NBD"/>
</dbReference>
<dbReference type="OrthoDB" id="2963168at2759"/>
<evidence type="ECO:0000256" key="3">
    <source>
        <dbReference type="ARBA" id="ARBA00022840"/>
    </source>
</evidence>
<dbReference type="GO" id="GO:0005524">
    <property type="term" value="F:ATP binding"/>
    <property type="evidence" value="ECO:0007669"/>
    <property type="project" value="UniProtKB-KW"/>
</dbReference>
<dbReference type="GO" id="GO:0140662">
    <property type="term" value="F:ATP-dependent protein folding chaperone"/>
    <property type="evidence" value="ECO:0007669"/>
    <property type="project" value="InterPro"/>
</dbReference>
<protein>
    <submittedName>
        <fullName evidence="4">Uncharacterized protein</fullName>
    </submittedName>
</protein>
<dbReference type="Gene3D" id="3.30.420.40">
    <property type="match status" value="2"/>
</dbReference>
<gene>
    <name evidence="4" type="ORF">MEDL_20041</name>
</gene>
<comment type="similarity">
    <text evidence="1">Belongs to the heat shock protein 70 family.</text>
</comment>
<dbReference type="AlphaFoldDB" id="A0A8S3R8U2"/>
<dbReference type="Proteomes" id="UP000683360">
    <property type="component" value="Unassembled WGS sequence"/>
</dbReference>
<evidence type="ECO:0000313" key="5">
    <source>
        <dbReference type="Proteomes" id="UP000683360"/>
    </source>
</evidence>
<dbReference type="InterPro" id="IPR013126">
    <property type="entry name" value="Hsp_70_fam"/>
</dbReference>
<dbReference type="EMBL" id="CAJPWZ010001029">
    <property type="protein sequence ID" value="CAG2205702.1"/>
    <property type="molecule type" value="Genomic_DNA"/>
</dbReference>
<proteinExistence type="inferred from homology"/>
<keyword evidence="2" id="KW-0547">Nucleotide-binding</keyword>
<organism evidence="4 5">
    <name type="scientific">Mytilus edulis</name>
    <name type="common">Blue mussel</name>
    <dbReference type="NCBI Taxonomy" id="6550"/>
    <lineage>
        <taxon>Eukaryota</taxon>
        <taxon>Metazoa</taxon>
        <taxon>Spiralia</taxon>
        <taxon>Lophotrochozoa</taxon>
        <taxon>Mollusca</taxon>
        <taxon>Bivalvia</taxon>
        <taxon>Autobranchia</taxon>
        <taxon>Pteriomorphia</taxon>
        <taxon>Mytilida</taxon>
        <taxon>Mytiloidea</taxon>
        <taxon>Mytilidae</taxon>
        <taxon>Mytilinae</taxon>
        <taxon>Mytilus</taxon>
    </lineage>
</organism>
<dbReference type="Pfam" id="PF00012">
    <property type="entry name" value="HSP70"/>
    <property type="match status" value="1"/>
</dbReference>
<keyword evidence="3" id="KW-0067">ATP-binding</keyword>
<name>A0A8S3R8U2_MYTED</name>
<evidence type="ECO:0000256" key="2">
    <source>
        <dbReference type="ARBA" id="ARBA00022741"/>
    </source>
</evidence>